<comment type="catalytic activity">
    <reaction evidence="8 9">
        <text>D-gluconate + ATP = 6-phospho-D-gluconate + ADP + H(+)</text>
        <dbReference type="Rhea" id="RHEA:19433"/>
        <dbReference type="ChEBI" id="CHEBI:15378"/>
        <dbReference type="ChEBI" id="CHEBI:18391"/>
        <dbReference type="ChEBI" id="CHEBI:30616"/>
        <dbReference type="ChEBI" id="CHEBI:58759"/>
        <dbReference type="ChEBI" id="CHEBI:456216"/>
        <dbReference type="EC" id="2.7.1.12"/>
    </reaction>
</comment>
<dbReference type="NCBIfam" id="TIGR01313">
    <property type="entry name" value="therm_gnt_kin"/>
    <property type="match status" value="1"/>
</dbReference>
<evidence type="ECO:0000313" key="11">
    <source>
        <dbReference type="EMBL" id="KZZ98800.1"/>
    </source>
</evidence>
<keyword evidence="7 9" id="KW-0067">ATP-binding</keyword>
<dbReference type="GO" id="GO:0046316">
    <property type="term" value="F:gluconokinase activity"/>
    <property type="evidence" value="ECO:0007669"/>
    <property type="project" value="UniProtKB-EC"/>
</dbReference>
<dbReference type="GO" id="GO:0009051">
    <property type="term" value="P:pentose-phosphate shunt, oxidative branch"/>
    <property type="evidence" value="ECO:0007669"/>
    <property type="project" value="EnsemblFungi"/>
</dbReference>
<dbReference type="EC" id="2.7.1.12" evidence="3 9"/>
<dbReference type="EMBL" id="AZGY01000004">
    <property type="protein sequence ID" value="KZZ98800.1"/>
    <property type="molecule type" value="Genomic_DNA"/>
</dbReference>
<keyword evidence="4 9" id="KW-0808">Transferase</keyword>
<evidence type="ECO:0000256" key="3">
    <source>
        <dbReference type="ARBA" id="ARBA00012054"/>
    </source>
</evidence>
<dbReference type="Proteomes" id="UP000078544">
    <property type="component" value="Unassembled WGS sequence"/>
</dbReference>
<keyword evidence="12" id="KW-1185">Reference proteome</keyword>
<gene>
    <name evidence="11" type="ORF">AAL_02351</name>
</gene>
<dbReference type="AlphaFoldDB" id="A0A166PSU0"/>
<comment type="similarity">
    <text evidence="2 9">Belongs to the gluconokinase GntK/GntV family.</text>
</comment>
<dbReference type="InterPro" id="IPR027417">
    <property type="entry name" value="P-loop_NTPase"/>
</dbReference>
<dbReference type="GO" id="GO:0005524">
    <property type="term" value="F:ATP binding"/>
    <property type="evidence" value="ECO:0007669"/>
    <property type="project" value="UniProtKB-KW"/>
</dbReference>
<dbReference type="SUPFAM" id="SSF52540">
    <property type="entry name" value="P-loop containing nucleoside triphosphate hydrolases"/>
    <property type="match status" value="1"/>
</dbReference>
<feature type="region of interest" description="Disordered" evidence="10">
    <location>
        <begin position="1"/>
        <end position="23"/>
    </location>
</feature>
<name>A0A166PSU0_9HYPO</name>
<dbReference type="CDD" id="cd02021">
    <property type="entry name" value="GntK"/>
    <property type="match status" value="1"/>
</dbReference>
<evidence type="ECO:0000256" key="8">
    <source>
        <dbReference type="ARBA" id="ARBA00048090"/>
    </source>
</evidence>
<evidence type="ECO:0000256" key="2">
    <source>
        <dbReference type="ARBA" id="ARBA00008420"/>
    </source>
</evidence>
<dbReference type="Pfam" id="PF13238">
    <property type="entry name" value="AAA_18"/>
    <property type="match status" value="1"/>
</dbReference>
<dbReference type="GO" id="GO:0005737">
    <property type="term" value="C:cytoplasm"/>
    <property type="evidence" value="ECO:0007669"/>
    <property type="project" value="TreeGrafter"/>
</dbReference>
<dbReference type="GO" id="GO:0005975">
    <property type="term" value="P:carbohydrate metabolic process"/>
    <property type="evidence" value="ECO:0007669"/>
    <property type="project" value="InterPro"/>
</dbReference>
<evidence type="ECO:0000256" key="9">
    <source>
        <dbReference type="RuleBase" id="RU363066"/>
    </source>
</evidence>
<sequence>MSTEQDKSTLPSAGGNPLATSTGTVAAIGQPQSQGRHHLWLVTGPAGCGKTTVAEYLANALNFPFIEGDQYHSPANIAKMSKGEALTDADRWDWLTELRTQSNNRIHEGSGGVVVTCSALKRKYRDVIRVAPYYDHSISVHFIFLHASQELLLARVAERQGHFMGAGMVQSQFDILELPGVDEVDVITIDASRSMIEVMEDTLSQVRALLTTSL</sequence>
<evidence type="ECO:0000256" key="6">
    <source>
        <dbReference type="ARBA" id="ARBA00022777"/>
    </source>
</evidence>
<evidence type="ECO:0000256" key="7">
    <source>
        <dbReference type="ARBA" id="ARBA00022840"/>
    </source>
</evidence>
<proteinExistence type="inferred from homology"/>
<evidence type="ECO:0000256" key="1">
    <source>
        <dbReference type="ARBA" id="ARBA00004875"/>
    </source>
</evidence>
<dbReference type="UniPathway" id="UPA00792"/>
<reference evidence="11 12" key="1">
    <citation type="journal article" date="2016" name="Genome Biol. Evol.">
        <title>Divergent and convergent evolution of fungal pathogenicity.</title>
        <authorList>
            <person name="Shang Y."/>
            <person name="Xiao G."/>
            <person name="Zheng P."/>
            <person name="Cen K."/>
            <person name="Zhan S."/>
            <person name="Wang C."/>
        </authorList>
    </citation>
    <scope>NUCLEOTIDE SEQUENCE [LARGE SCALE GENOMIC DNA]</scope>
    <source>
        <strain evidence="11 12">RCEF 2490</strain>
    </source>
</reference>
<accession>A0A166PSU0</accession>
<dbReference type="OrthoDB" id="275177at2759"/>
<keyword evidence="5 9" id="KW-0547">Nucleotide-binding</keyword>
<comment type="caution">
    <text evidence="11">The sequence shown here is derived from an EMBL/GenBank/DDBJ whole genome shotgun (WGS) entry which is preliminary data.</text>
</comment>
<evidence type="ECO:0000313" key="12">
    <source>
        <dbReference type="Proteomes" id="UP000078544"/>
    </source>
</evidence>
<organism evidence="11 12">
    <name type="scientific">Moelleriella libera RCEF 2490</name>
    <dbReference type="NCBI Taxonomy" id="1081109"/>
    <lineage>
        <taxon>Eukaryota</taxon>
        <taxon>Fungi</taxon>
        <taxon>Dikarya</taxon>
        <taxon>Ascomycota</taxon>
        <taxon>Pezizomycotina</taxon>
        <taxon>Sordariomycetes</taxon>
        <taxon>Hypocreomycetidae</taxon>
        <taxon>Hypocreales</taxon>
        <taxon>Clavicipitaceae</taxon>
        <taxon>Moelleriella</taxon>
    </lineage>
</organism>
<dbReference type="Gene3D" id="3.40.50.300">
    <property type="entry name" value="P-loop containing nucleotide triphosphate hydrolases"/>
    <property type="match status" value="1"/>
</dbReference>
<dbReference type="InterPro" id="IPR006001">
    <property type="entry name" value="Therm_gnt_kin"/>
</dbReference>
<comment type="pathway">
    <text evidence="1 9">Carbohydrate acid metabolism; D-gluconate degradation.</text>
</comment>
<evidence type="ECO:0000256" key="4">
    <source>
        <dbReference type="ARBA" id="ARBA00022679"/>
    </source>
</evidence>
<dbReference type="PANTHER" id="PTHR43442:SF3">
    <property type="entry name" value="GLUCONOKINASE-RELATED"/>
    <property type="match status" value="1"/>
</dbReference>
<evidence type="ECO:0000256" key="5">
    <source>
        <dbReference type="ARBA" id="ARBA00022741"/>
    </source>
</evidence>
<keyword evidence="6 9" id="KW-0418">Kinase</keyword>
<dbReference type="PANTHER" id="PTHR43442">
    <property type="entry name" value="GLUCONOKINASE-RELATED"/>
    <property type="match status" value="1"/>
</dbReference>
<evidence type="ECO:0000256" key="10">
    <source>
        <dbReference type="SAM" id="MobiDB-lite"/>
    </source>
</evidence>
<dbReference type="STRING" id="1081109.A0A166PSU0"/>
<protein>
    <recommendedName>
        <fullName evidence="3 9">Gluconokinase</fullName>
        <ecNumber evidence="3 9">2.7.1.12</ecNumber>
    </recommendedName>
</protein>